<keyword evidence="5 6" id="KW-0067">ATP-binding</keyword>
<keyword evidence="10" id="KW-1185">Reference proteome</keyword>
<dbReference type="InterPro" id="IPR011009">
    <property type="entry name" value="Kinase-like_dom_sf"/>
</dbReference>
<feature type="domain" description="Protein kinase" evidence="8">
    <location>
        <begin position="133"/>
        <end position="286"/>
    </location>
</feature>
<dbReference type="InterPro" id="IPR008271">
    <property type="entry name" value="Ser/Thr_kinase_AS"/>
</dbReference>
<keyword evidence="3 6" id="KW-0547">Nucleotide-binding</keyword>
<dbReference type="PANTHER" id="PTHR24350">
    <property type="entry name" value="SERINE/THREONINE-PROTEIN KINASE IAL-RELATED"/>
    <property type="match status" value="1"/>
</dbReference>
<dbReference type="InterPro" id="IPR017441">
    <property type="entry name" value="Protein_kinase_ATP_BS"/>
</dbReference>
<keyword evidence="4" id="KW-0418">Kinase</keyword>
<dbReference type="SUPFAM" id="SSF56112">
    <property type="entry name" value="Protein kinase-like (PK-like)"/>
    <property type="match status" value="1"/>
</dbReference>
<evidence type="ECO:0000256" key="3">
    <source>
        <dbReference type="ARBA" id="ARBA00022741"/>
    </source>
</evidence>
<gene>
    <name evidence="9" type="ORF">PCOR1329_LOCUS71642</name>
</gene>
<proteinExistence type="inferred from homology"/>
<evidence type="ECO:0000313" key="9">
    <source>
        <dbReference type="EMBL" id="CAK0891799.1"/>
    </source>
</evidence>
<evidence type="ECO:0000256" key="1">
    <source>
        <dbReference type="ARBA" id="ARBA00022527"/>
    </source>
</evidence>
<feature type="binding site" evidence="6">
    <location>
        <position position="162"/>
    </location>
    <ligand>
        <name>ATP</name>
        <dbReference type="ChEBI" id="CHEBI:30616"/>
    </ligand>
</feature>
<evidence type="ECO:0000256" key="5">
    <source>
        <dbReference type="ARBA" id="ARBA00022840"/>
    </source>
</evidence>
<dbReference type="InterPro" id="IPR030616">
    <property type="entry name" value="Aur-like"/>
</dbReference>
<evidence type="ECO:0000256" key="6">
    <source>
        <dbReference type="PROSITE-ProRule" id="PRU10141"/>
    </source>
</evidence>
<dbReference type="Proteomes" id="UP001189429">
    <property type="component" value="Unassembled WGS sequence"/>
</dbReference>
<evidence type="ECO:0000256" key="2">
    <source>
        <dbReference type="ARBA" id="ARBA00022679"/>
    </source>
</evidence>
<dbReference type="CDD" id="cd00180">
    <property type="entry name" value="PKc"/>
    <property type="match status" value="1"/>
</dbReference>
<evidence type="ECO:0000256" key="7">
    <source>
        <dbReference type="RuleBase" id="RU000304"/>
    </source>
</evidence>
<evidence type="ECO:0000256" key="4">
    <source>
        <dbReference type="ARBA" id="ARBA00022777"/>
    </source>
</evidence>
<evidence type="ECO:0000313" key="10">
    <source>
        <dbReference type="Proteomes" id="UP001189429"/>
    </source>
</evidence>
<accession>A0ABN9X1A8</accession>
<dbReference type="InterPro" id="IPR000719">
    <property type="entry name" value="Prot_kinase_dom"/>
</dbReference>
<protein>
    <recommendedName>
        <fullName evidence="8">Protein kinase domain-containing protein</fullName>
    </recommendedName>
</protein>
<dbReference type="EMBL" id="CAUYUJ010019522">
    <property type="protein sequence ID" value="CAK0891799.1"/>
    <property type="molecule type" value="Genomic_DNA"/>
</dbReference>
<dbReference type="Pfam" id="PF00069">
    <property type="entry name" value="Pkinase"/>
    <property type="match status" value="1"/>
</dbReference>
<comment type="similarity">
    <text evidence="7">Belongs to the protein kinase superfamily.</text>
</comment>
<dbReference type="PROSITE" id="PS00108">
    <property type="entry name" value="PROTEIN_KINASE_ST"/>
    <property type="match status" value="1"/>
</dbReference>
<keyword evidence="2" id="KW-0808">Transferase</keyword>
<dbReference type="PROSITE" id="PS00107">
    <property type="entry name" value="PROTEIN_KINASE_ATP"/>
    <property type="match status" value="1"/>
</dbReference>
<dbReference type="Gene3D" id="1.10.510.10">
    <property type="entry name" value="Transferase(Phosphotransferase) domain 1"/>
    <property type="match status" value="1"/>
</dbReference>
<dbReference type="SMART" id="SM00220">
    <property type="entry name" value="S_TKc"/>
    <property type="match status" value="1"/>
</dbReference>
<organism evidence="9 10">
    <name type="scientific">Prorocentrum cordatum</name>
    <dbReference type="NCBI Taxonomy" id="2364126"/>
    <lineage>
        <taxon>Eukaryota</taxon>
        <taxon>Sar</taxon>
        <taxon>Alveolata</taxon>
        <taxon>Dinophyceae</taxon>
        <taxon>Prorocentrales</taxon>
        <taxon>Prorocentraceae</taxon>
        <taxon>Prorocentrum</taxon>
    </lineage>
</organism>
<comment type="caution">
    <text evidence="9">The sequence shown here is derived from an EMBL/GenBank/DDBJ whole genome shotgun (WGS) entry which is preliminary data.</text>
</comment>
<keyword evidence="1 7" id="KW-0723">Serine/threonine-protein kinase</keyword>
<reference evidence="9" key="1">
    <citation type="submission" date="2023-10" db="EMBL/GenBank/DDBJ databases">
        <authorList>
            <person name="Chen Y."/>
            <person name="Shah S."/>
            <person name="Dougan E. K."/>
            <person name="Thang M."/>
            <person name="Chan C."/>
        </authorList>
    </citation>
    <scope>NUCLEOTIDE SEQUENCE [LARGE SCALE GENOMIC DNA]</scope>
</reference>
<dbReference type="PROSITE" id="PS50011">
    <property type="entry name" value="PROTEIN_KINASE_DOM"/>
    <property type="match status" value="1"/>
</dbReference>
<evidence type="ECO:0000259" key="8">
    <source>
        <dbReference type="PROSITE" id="PS50011"/>
    </source>
</evidence>
<sequence>MVVMILASRVAKRLPSAPKSGPTLPLWRAAPCAGLHPSPEASLGTLRADQAATDVGDQVLAFARASSGDGGEDRGSALRGRRASFLAGCVPPLFRSSWRQGQPGDRDPAVELADGVGAHVPDHLRCENVTANFASFDRIGMGSSSVVYRAVRLSDNRRVVIKAMRRRGAGEAILARREFALLSDLKHPNIITALDFLESPSCVALVLEDIAGRSLRSLVRSSAAGRLDERSAVRLFVDAAAGLAYLHGRRVVHRDLKPDNLLVSRDGALKIIDFNVASSTEERASS</sequence>
<name>A0ABN9X1A8_9DINO</name>